<keyword evidence="2" id="KW-1185">Reference proteome</keyword>
<dbReference type="Proteomes" id="UP000494363">
    <property type="component" value="Unassembled WGS sequence"/>
</dbReference>
<sequence>MSAYVRITPDVVFSVDVFPRVDMRTSEAALRRRVSDSVESTVDPRQIDLWGDDTQHAPAPV</sequence>
<proteinExistence type="predicted"/>
<name>A0A6J5DL10_9BURK</name>
<protein>
    <submittedName>
        <fullName evidence="1">Uncharacterized protein</fullName>
    </submittedName>
</protein>
<evidence type="ECO:0000313" key="1">
    <source>
        <dbReference type="EMBL" id="CAB3754768.1"/>
    </source>
</evidence>
<gene>
    <name evidence="1" type="ORF">LMG29542_02449</name>
</gene>
<accession>A0A6J5DL10</accession>
<dbReference type="AlphaFoldDB" id="A0A6J5DL10"/>
<organism evidence="1 2">
    <name type="scientific">Paraburkholderia humisilvae</name>
    <dbReference type="NCBI Taxonomy" id="627669"/>
    <lineage>
        <taxon>Bacteria</taxon>
        <taxon>Pseudomonadati</taxon>
        <taxon>Pseudomonadota</taxon>
        <taxon>Betaproteobacteria</taxon>
        <taxon>Burkholderiales</taxon>
        <taxon>Burkholderiaceae</taxon>
        <taxon>Paraburkholderia</taxon>
    </lineage>
</organism>
<reference evidence="1 2" key="1">
    <citation type="submission" date="2020-04" db="EMBL/GenBank/DDBJ databases">
        <authorList>
            <person name="De Canck E."/>
        </authorList>
    </citation>
    <scope>NUCLEOTIDE SEQUENCE [LARGE SCALE GENOMIC DNA]</scope>
    <source>
        <strain evidence="1 2">LMG 29542</strain>
    </source>
</reference>
<evidence type="ECO:0000313" key="2">
    <source>
        <dbReference type="Proteomes" id="UP000494363"/>
    </source>
</evidence>
<dbReference type="EMBL" id="CADIKH010000009">
    <property type="protein sequence ID" value="CAB3754768.1"/>
    <property type="molecule type" value="Genomic_DNA"/>
</dbReference>